<name>A0A2W5KAA8_9GAMM</name>
<dbReference type="AlphaFoldDB" id="A0A2W5KAA8"/>
<proteinExistence type="predicted"/>
<feature type="transmembrane region" description="Helical" evidence="1">
    <location>
        <begin position="45"/>
        <end position="69"/>
    </location>
</feature>
<comment type="caution">
    <text evidence="2">The sequence shown here is derived from an EMBL/GenBank/DDBJ whole genome shotgun (WGS) entry which is preliminary data.</text>
</comment>
<feature type="transmembrane region" description="Helical" evidence="1">
    <location>
        <begin position="179"/>
        <end position="198"/>
    </location>
</feature>
<feature type="transmembrane region" description="Helical" evidence="1">
    <location>
        <begin position="139"/>
        <end position="159"/>
    </location>
</feature>
<protein>
    <submittedName>
        <fullName evidence="2">Uncharacterized protein</fullName>
    </submittedName>
</protein>
<feature type="transmembrane region" description="Helical" evidence="1">
    <location>
        <begin position="12"/>
        <end position="33"/>
    </location>
</feature>
<keyword evidence="1" id="KW-0812">Transmembrane</keyword>
<reference evidence="2 3" key="1">
    <citation type="submission" date="2017-08" db="EMBL/GenBank/DDBJ databases">
        <title>Infants hospitalized years apart are colonized by the same room-sourced microbial strains.</title>
        <authorList>
            <person name="Brooks B."/>
            <person name="Olm M.R."/>
            <person name="Firek B.A."/>
            <person name="Baker R."/>
            <person name="Thomas B.C."/>
            <person name="Morowitz M.J."/>
            <person name="Banfield J.F."/>
        </authorList>
    </citation>
    <scope>NUCLEOTIDE SEQUENCE [LARGE SCALE GENOMIC DNA]</scope>
    <source>
        <strain evidence="2">S2_005_003_R2_42</strain>
    </source>
</reference>
<keyword evidence="1" id="KW-0472">Membrane</keyword>
<gene>
    <name evidence="2" type="ORF">DI564_10805</name>
</gene>
<evidence type="ECO:0000256" key="1">
    <source>
        <dbReference type="SAM" id="Phobius"/>
    </source>
</evidence>
<dbReference type="Proteomes" id="UP000249046">
    <property type="component" value="Unassembled WGS sequence"/>
</dbReference>
<organism evidence="2 3">
    <name type="scientific">Rhodanobacter denitrificans</name>
    <dbReference type="NCBI Taxonomy" id="666685"/>
    <lineage>
        <taxon>Bacteria</taxon>
        <taxon>Pseudomonadati</taxon>
        <taxon>Pseudomonadota</taxon>
        <taxon>Gammaproteobacteria</taxon>
        <taxon>Lysobacterales</taxon>
        <taxon>Rhodanobacteraceae</taxon>
        <taxon>Rhodanobacter</taxon>
    </lineage>
</organism>
<sequence>MADARPVQSPAARLLAALPDSITAAIFLSLWIAPLWLGRDGVRNAMLVMLVEFVLVHASVFLGSAVLGTDSTARRLATLLGFTLFYGLFVAAFAFAFEAWWPFAAFAWLLVGKVTIALDRSRSAPARLRRMQTEQGLATIAYLGGVFATTLLPLPRLGLGADVVPQLGLPGGGLWVDRPHTVIAFGVFYFGLLAWSKWRDWSLPAARPPAAA</sequence>
<accession>A0A2W5KAA8</accession>
<feature type="transmembrane region" description="Helical" evidence="1">
    <location>
        <begin position="100"/>
        <end position="118"/>
    </location>
</feature>
<evidence type="ECO:0000313" key="3">
    <source>
        <dbReference type="Proteomes" id="UP000249046"/>
    </source>
</evidence>
<feature type="transmembrane region" description="Helical" evidence="1">
    <location>
        <begin position="76"/>
        <end position="94"/>
    </location>
</feature>
<dbReference type="EMBL" id="QFPO01000008">
    <property type="protein sequence ID" value="PZQ14042.1"/>
    <property type="molecule type" value="Genomic_DNA"/>
</dbReference>
<evidence type="ECO:0000313" key="2">
    <source>
        <dbReference type="EMBL" id="PZQ14042.1"/>
    </source>
</evidence>
<keyword evidence="1" id="KW-1133">Transmembrane helix</keyword>